<keyword evidence="6" id="KW-0645">Protease</keyword>
<dbReference type="RefSeq" id="WP_110502817.1">
    <property type="nucleotide sequence ID" value="NZ_QJVD01000035.1"/>
</dbReference>
<dbReference type="InterPro" id="IPR029062">
    <property type="entry name" value="Class_I_gatase-like"/>
</dbReference>
<proteinExistence type="inferred from homology"/>
<feature type="domain" description="LD-carboxypeptidase N-terminal" evidence="4">
    <location>
        <begin position="15"/>
        <end position="134"/>
    </location>
</feature>
<dbReference type="Gene3D" id="3.50.30.60">
    <property type="entry name" value="LD-carboxypeptidase A C-terminal domain-like"/>
    <property type="match status" value="1"/>
</dbReference>
<keyword evidence="2" id="KW-0378">Hydrolase</keyword>
<evidence type="ECO:0000259" key="4">
    <source>
        <dbReference type="Pfam" id="PF02016"/>
    </source>
</evidence>
<dbReference type="Gene3D" id="3.40.50.10740">
    <property type="entry name" value="Class I glutamine amidotransferase-like"/>
    <property type="match status" value="1"/>
</dbReference>
<evidence type="ECO:0000256" key="1">
    <source>
        <dbReference type="ARBA" id="ARBA00010233"/>
    </source>
</evidence>
<gene>
    <name evidence="6" type="ORF">CVV68_20275</name>
</gene>
<dbReference type="PIRSF" id="PIRSF028757">
    <property type="entry name" value="LD-carboxypeptidase"/>
    <property type="match status" value="1"/>
</dbReference>
<dbReference type="PANTHER" id="PTHR30237">
    <property type="entry name" value="MURAMOYLTETRAPEPTIDE CARBOXYPEPTIDASE"/>
    <property type="match status" value="1"/>
</dbReference>
<dbReference type="SUPFAM" id="SSF141986">
    <property type="entry name" value="LD-carboxypeptidase A C-terminal domain-like"/>
    <property type="match status" value="1"/>
</dbReference>
<dbReference type="AlphaFoldDB" id="A0A2V5LT47"/>
<evidence type="ECO:0000313" key="6">
    <source>
        <dbReference type="EMBL" id="PYI64906.1"/>
    </source>
</evidence>
<dbReference type="InterPro" id="IPR040449">
    <property type="entry name" value="Peptidase_S66_N"/>
</dbReference>
<protein>
    <submittedName>
        <fullName evidence="6">LD-carboxypeptidase</fullName>
    </submittedName>
</protein>
<dbReference type="Pfam" id="PF17676">
    <property type="entry name" value="Peptidase_S66C"/>
    <property type="match status" value="1"/>
</dbReference>
<keyword evidence="7" id="KW-1185">Reference proteome</keyword>
<evidence type="ECO:0000256" key="3">
    <source>
        <dbReference type="SAM" id="MobiDB-lite"/>
    </source>
</evidence>
<dbReference type="PANTHER" id="PTHR30237:SF5">
    <property type="entry name" value="CARBOXYPEPTIDASE VC_A0337-RELATED"/>
    <property type="match status" value="1"/>
</dbReference>
<feature type="domain" description="LD-carboxypeptidase C-terminal" evidence="5">
    <location>
        <begin position="209"/>
        <end position="325"/>
    </location>
</feature>
<comment type="similarity">
    <text evidence="1">Belongs to the peptidase S66 family.</text>
</comment>
<dbReference type="CDD" id="cd07062">
    <property type="entry name" value="Peptidase_S66_mccF_like"/>
    <property type="match status" value="1"/>
</dbReference>
<sequence>MEIRYPRPLSPGDTVGVTSPSSGVGERHQGRLRFATQLLRDRGFAVKVGACMDGATHVSAPVEQRAAEFMSMLLDARIQAIIPSWGGVSAIDLIPHLDFEALAAAEPTWVIGYSDISTLLTPITLRTGMATLHGGNLLDTPYEVPEALMSWIDIALLPAGSTFRQASPGVYRVNNWDDWESTPDVTKHSWNGTGAWLRLDRGQATINATGRLVGGCIETLINLAGTPYLDTLPLLGNADKGLIVYVEASGADATTICRHLHGMRLAGFFDGAQAILVGRTGAPDSPTLTQAEAVHDALGTLDVPIIGNVECGHVPPHLPIVNGALGHLVFNDQEQYLEQTLL</sequence>
<evidence type="ECO:0000313" key="7">
    <source>
        <dbReference type="Proteomes" id="UP000247832"/>
    </source>
</evidence>
<evidence type="ECO:0000259" key="5">
    <source>
        <dbReference type="Pfam" id="PF17676"/>
    </source>
</evidence>
<name>A0A2V5LT47_9MICC</name>
<keyword evidence="6" id="KW-0121">Carboxypeptidase</keyword>
<dbReference type="InterPro" id="IPR040921">
    <property type="entry name" value="Peptidase_S66C"/>
</dbReference>
<dbReference type="GO" id="GO:0004180">
    <property type="term" value="F:carboxypeptidase activity"/>
    <property type="evidence" value="ECO:0007669"/>
    <property type="project" value="UniProtKB-KW"/>
</dbReference>
<dbReference type="InterPro" id="IPR003507">
    <property type="entry name" value="S66_fam"/>
</dbReference>
<dbReference type="InterPro" id="IPR027461">
    <property type="entry name" value="Carboxypeptidase_A_C_sf"/>
</dbReference>
<organism evidence="6 7">
    <name type="scientific">Arthrobacter livingstonensis</name>
    <dbReference type="NCBI Taxonomy" id="670078"/>
    <lineage>
        <taxon>Bacteria</taxon>
        <taxon>Bacillati</taxon>
        <taxon>Actinomycetota</taxon>
        <taxon>Actinomycetes</taxon>
        <taxon>Micrococcales</taxon>
        <taxon>Micrococcaceae</taxon>
        <taxon>Arthrobacter</taxon>
    </lineage>
</organism>
<accession>A0A2V5LT47</accession>
<dbReference type="InterPro" id="IPR027478">
    <property type="entry name" value="LdcA_N"/>
</dbReference>
<dbReference type="Pfam" id="PF02016">
    <property type="entry name" value="Peptidase_S66"/>
    <property type="match status" value="1"/>
</dbReference>
<feature type="region of interest" description="Disordered" evidence="3">
    <location>
        <begin position="1"/>
        <end position="26"/>
    </location>
</feature>
<evidence type="ECO:0000256" key="2">
    <source>
        <dbReference type="ARBA" id="ARBA00022801"/>
    </source>
</evidence>
<dbReference type="EMBL" id="QJVD01000035">
    <property type="protein sequence ID" value="PYI64906.1"/>
    <property type="molecule type" value="Genomic_DNA"/>
</dbReference>
<dbReference type="SUPFAM" id="SSF52317">
    <property type="entry name" value="Class I glutamine amidotransferase-like"/>
    <property type="match status" value="1"/>
</dbReference>
<reference evidence="6 7" key="1">
    <citation type="submission" date="2018-05" db="EMBL/GenBank/DDBJ databases">
        <title>Genetic diversity of glacier-inhabiting Cryobacterium bacteria in China and description of Cryobacterium mengkeensis sp. nov. and Arthrobacter glacialis sp. nov.</title>
        <authorList>
            <person name="Liu Q."/>
            <person name="Xin Y.-H."/>
        </authorList>
    </citation>
    <scope>NUCLEOTIDE SEQUENCE [LARGE SCALE GENOMIC DNA]</scope>
    <source>
        <strain evidence="6 7">LI2</strain>
    </source>
</reference>
<comment type="caution">
    <text evidence="6">The sequence shown here is derived from an EMBL/GenBank/DDBJ whole genome shotgun (WGS) entry which is preliminary data.</text>
</comment>
<dbReference type="Proteomes" id="UP000247832">
    <property type="component" value="Unassembled WGS sequence"/>
</dbReference>
<dbReference type="OrthoDB" id="9807329at2"/>